<organism evidence="8 9">
    <name type="scientific">Magnetovibrio blakemorei</name>
    <dbReference type="NCBI Taxonomy" id="28181"/>
    <lineage>
        <taxon>Bacteria</taxon>
        <taxon>Pseudomonadati</taxon>
        <taxon>Pseudomonadota</taxon>
        <taxon>Alphaproteobacteria</taxon>
        <taxon>Rhodospirillales</taxon>
        <taxon>Magnetovibrionaceae</taxon>
        <taxon>Magnetovibrio</taxon>
    </lineage>
</organism>
<gene>
    <name evidence="8" type="ORF">BEN30_06140</name>
</gene>
<keyword evidence="9" id="KW-1185">Reference proteome</keyword>
<dbReference type="InterPro" id="IPR012762">
    <property type="entry name" value="Ubiq_biosynth_COQ9"/>
</dbReference>
<evidence type="ECO:0000313" key="8">
    <source>
        <dbReference type="EMBL" id="OEJ68549.1"/>
    </source>
</evidence>
<dbReference type="Pfam" id="PF08511">
    <property type="entry name" value="COQ9"/>
    <property type="match status" value="1"/>
</dbReference>
<dbReference type="InterPro" id="IPR036271">
    <property type="entry name" value="Tet_transcr_reg_TetR-rel_C_sf"/>
</dbReference>
<evidence type="ECO:0000256" key="1">
    <source>
        <dbReference type="ARBA" id="ARBA00004749"/>
    </source>
</evidence>
<keyword evidence="5" id="KW-0446">Lipid-binding</keyword>
<proteinExistence type="inferred from homology"/>
<evidence type="ECO:0000256" key="3">
    <source>
        <dbReference type="ARBA" id="ARBA00022688"/>
    </source>
</evidence>
<feature type="domain" description="COQ9 C-terminal" evidence="7">
    <location>
        <begin position="116"/>
        <end position="183"/>
    </location>
</feature>
<evidence type="ECO:0000256" key="4">
    <source>
        <dbReference type="ARBA" id="ARBA00022946"/>
    </source>
</evidence>
<keyword evidence="4" id="KW-0809">Transit peptide</keyword>
<protein>
    <recommendedName>
        <fullName evidence="7">COQ9 C-terminal domain-containing protein</fullName>
    </recommendedName>
</protein>
<comment type="similarity">
    <text evidence="2">Belongs to the COQ9 family.</text>
</comment>
<evidence type="ECO:0000256" key="6">
    <source>
        <dbReference type="ARBA" id="ARBA00058104"/>
    </source>
</evidence>
<evidence type="ECO:0000256" key="5">
    <source>
        <dbReference type="ARBA" id="ARBA00023121"/>
    </source>
</evidence>
<accession>A0A1E5QA00</accession>
<comment type="caution">
    <text evidence="8">The sequence shown here is derived from an EMBL/GenBank/DDBJ whole genome shotgun (WGS) entry which is preliminary data.</text>
</comment>
<dbReference type="Gene3D" id="1.10.357.10">
    <property type="entry name" value="Tetracycline Repressor, domain 2"/>
    <property type="match status" value="1"/>
</dbReference>
<dbReference type="Proteomes" id="UP000095347">
    <property type="component" value="Unassembled WGS sequence"/>
</dbReference>
<reference evidence="9" key="1">
    <citation type="submission" date="2016-07" db="EMBL/GenBank/DDBJ databases">
        <authorList>
            <person name="Florea S."/>
            <person name="Webb J.S."/>
            <person name="Jaromczyk J."/>
            <person name="Schardl C.L."/>
        </authorList>
    </citation>
    <scope>NUCLEOTIDE SEQUENCE [LARGE SCALE GENOMIC DNA]</scope>
    <source>
        <strain evidence="9">MV-1</strain>
    </source>
</reference>
<dbReference type="SUPFAM" id="SSF48498">
    <property type="entry name" value="Tetracyclin repressor-like, C-terminal domain"/>
    <property type="match status" value="1"/>
</dbReference>
<keyword evidence="3" id="KW-0831">Ubiquinone biosynthesis</keyword>
<dbReference type="NCBIfam" id="TIGR02396">
    <property type="entry name" value="diverge_rpsU"/>
    <property type="match status" value="1"/>
</dbReference>
<evidence type="ECO:0000259" key="7">
    <source>
        <dbReference type="Pfam" id="PF08511"/>
    </source>
</evidence>
<dbReference type="GO" id="GO:0008289">
    <property type="term" value="F:lipid binding"/>
    <property type="evidence" value="ECO:0007669"/>
    <property type="project" value="UniProtKB-KW"/>
</dbReference>
<evidence type="ECO:0000313" key="9">
    <source>
        <dbReference type="Proteomes" id="UP000095347"/>
    </source>
</evidence>
<comment type="pathway">
    <text evidence="1">Cofactor biosynthesis; ubiquinone biosynthesis.</text>
</comment>
<dbReference type="AlphaFoldDB" id="A0A1E5QA00"/>
<dbReference type="GO" id="GO:0006744">
    <property type="term" value="P:ubiquinone biosynthetic process"/>
    <property type="evidence" value="ECO:0007669"/>
    <property type="project" value="UniProtKB-KW"/>
</dbReference>
<dbReference type="PANTHER" id="PTHR21427">
    <property type="entry name" value="UBIQUINONE BIOSYNTHESIS PROTEIN COQ9, MITOCHONDRIAL"/>
    <property type="match status" value="1"/>
</dbReference>
<name>A0A1E5QA00_9PROT</name>
<dbReference type="PANTHER" id="PTHR21427:SF19">
    <property type="entry name" value="UBIQUINONE BIOSYNTHESIS PROTEIN COQ9, MITOCHONDRIAL"/>
    <property type="match status" value="1"/>
</dbReference>
<sequence>MTREEKKDAIVLAAAPHVAFDGWGDAALAAGAEDAGFDADTAKRLFPQGAVDAIAQFATISDREMIKAMEAADVGSMRVRDRVIFGVRARLEYLTPYKEAVQAGLSVLMNPLHAAQMAHITHTTVDHIWYVAGDRSADFNYYTKRGLLAAVYAPTVLYWLNDRSENCEETWDFLARRIDDVLKIPPLKAKVMNALSDLMKGGPFSKFNSDMQMRP</sequence>
<dbReference type="STRING" id="28181.BEN30_06140"/>
<evidence type="ECO:0000256" key="2">
    <source>
        <dbReference type="ARBA" id="ARBA00010766"/>
    </source>
</evidence>
<dbReference type="EMBL" id="MCGG01000013">
    <property type="protein sequence ID" value="OEJ68549.1"/>
    <property type="molecule type" value="Genomic_DNA"/>
</dbReference>
<dbReference type="InterPro" id="IPR013718">
    <property type="entry name" value="COQ9_C"/>
</dbReference>
<comment type="function">
    <text evidence="6">Membrane-associated protein that warps the membrane surface to access and bind aromatic isoprenes with high specificity, including ubiquinone (CoQ) isoprene intermediates and presents them directly to COQ7, therefore facilitating the COQ7-mediated hydroxylase step. Participates in the biosynthesis of coenzyme Q, also named ubiquinone, an essential lipid-soluble electron transporter for aerobic cellular respiration.</text>
</comment>